<dbReference type="CDD" id="cd23669">
    <property type="entry name" value="GH55_SacteLam55A-like"/>
    <property type="match status" value="1"/>
</dbReference>
<proteinExistence type="predicted"/>
<evidence type="ECO:0000256" key="2">
    <source>
        <dbReference type="PROSITE-ProRule" id="PRU00708"/>
    </source>
</evidence>
<feature type="repeat" description="PPR" evidence="2">
    <location>
        <begin position="1047"/>
        <end position="1081"/>
    </location>
</feature>
<evidence type="ECO:0000313" key="6">
    <source>
        <dbReference type="Proteomes" id="UP001642484"/>
    </source>
</evidence>
<evidence type="ECO:0000313" key="5">
    <source>
        <dbReference type="EMBL" id="CAK9009246.1"/>
    </source>
</evidence>
<name>A0ABP0J4K7_9DINO</name>
<gene>
    <name evidence="5" type="ORF">CCMP2556_LOCUS9570</name>
</gene>
<dbReference type="Proteomes" id="UP001642484">
    <property type="component" value="Unassembled WGS sequence"/>
</dbReference>
<organism evidence="5 6">
    <name type="scientific">Durusdinium trenchii</name>
    <dbReference type="NCBI Taxonomy" id="1381693"/>
    <lineage>
        <taxon>Eukaryota</taxon>
        <taxon>Sar</taxon>
        <taxon>Alveolata</taxon>
        <taxon>Dinophyceae</taxon>
        <taxon>Suessiales</taxon>
        <taxon>Symbiodiniaceae</taxon>
        <taxon>Durusdinium</taxon>
    </lineage>
</organism>
<dbReference type="InterPro" id="IPR011990">
    <property type="entry name" value="TPR-like_helical_dom_sf"/>
</dbReference>
<feature type="compositionally biased region" description="Basic residues" evidence="3">
    <location>
        <begin position="887"/>
        <end position="899"/>
    </location>
</feature>
<dbReference type="Gene3D" id="1.25.40.10">
    <property type="entry name" value="Tetratricopeptide repeat domain"/>
    <property type="match status" value="2"/>
</dbReference>
<comment type="caution">
    <text evidence="5">The sequence shown here is derived from an EMBL/GenBank/DDBJ whole genome shotgun (WGS) entry which is preliminary data.</text>
</comment>
<feature type="compositionally biased region" description="Pro residues" evidence="3">
    <location>
        <begin position="586"/>
        <end position="599"/>
    </location>
</feature>
<dbReference type="Pfam" id="PF03909">
    <property type="entry name" value="BSD"/>
    <property type="match status" value="1"/>
</dbReference>
<feature type="domain" description="BSD" evidence="4">
    <location>
        <begin position="173"/>
        <end position="215"/>
    </location>
</feature>
<dbReference type="EMBL" id="CAXAMN010004446">
    <property type="protein sequence ID" value="CAK9009246.1"/>
    <property type="molecule type" value="Genomic_DNA"/>
</dbReference>
<dbReference type="InterPro" id="IPR012334">
    <property type="entry name" value="Pectin_lyas_fold"/>
</dbReference>
<dbReference type="PANTHER" id="PTHR47936">
    <property type="entry name" value="PPR_LONG DOMAIN-CONTAINING PROTEIN"/>
    <property type="match status" value="1"/>
</dbReference>
<feature type="region of interest" description="Disordered" evidence="3">
    <location>
        <begin position="528"/>
        <end position="551"/>
    </location>
</feature>
<protein>
    <recommendedName>
        <fullName evidence="4">BSD domain-containing protein</fullName>
    </recommendedName>
</protein>
<evidence type="ECO:0000256" key="1">
    <source>
        <dbReference type="ARBA" id="ARBA00022737"/>
    </source>
</evidence>
<feature type="region of interest" description="Disordered" evidence="3">
    <location>
        <begin position="577"/>
        <end position="669"/>
    </location>
</feature>
<dbReference type="InterPro" id="IPR002885">
    <property type="entry name" value="PPR_rpt"/>
</dbReference>
<evidence type="ECO:0000256" key="3">
    <source>
        <dbReference type="SAM" id="MobiDB-lite"/>
    </source>
</evidence>
<feature type="region of interest" description="Disordered" evidence="3">
    <location>
        <begin position="878"/>
        <end position="901"/>
    </location>
</feature>
<dbReference type="PROSITE" id="PS51375">
    <property type="entry name" value="PPR"/>
    <property type="match status" value="1"/>
</dbReference>
<keyword evidence="1" id="KW-0677">Repeat</keyword>
<dbReference type="PROSITE" id="PS50858">
    <property type="entry name" value="BSD"/>
    <property type="match status" value="1"/>
</dbReference>
<dbReference type="PANTHER" id="PTHR47936:SF1">
    <property type="entry name" value="PENTATRICOPEPTIDE REPEAT-CONTAINING PROTEIN GUN1, CHLOROPLASTIC"/>
    <property type="match status" value="1"/>
</dbReference>
<keyword evidence="6" id="KW-1185">Reference proteome</keyword>
<accession>A0ABP0J4K7</accession>
<feature type="compositionally biased region" description="Basic and acidic residues" evidence="3">
    <location>
        <begin position="634"/>
        <end position="643"/>
    </location>
</feature>
<reference evidence="5 6" key="1">
    <citation type="submission" date="2024-02" db="EMBL/GenBank/DDBJ databases">
        <authorList>
            <person name="Chen Y."/>
            <person name="Shah S."/>
            <person name="Dougan E. K."/>
            <person name="Thang M."/>
            <person name="Chan C."/>
        </authorList>
    </citation>
    <scope>NUCLEOTIDE SEQUENCE [LARGE SCALE GENOMIC DNA]</scope>
</reference>
<dbReference type="Gene3D" id="2.160.20.10">
    <property type="entry name" value="Single-stranded right-handed beta-helix, Pectin lyase-like"/>
    <property type="match status" value="1"/>
</dbReference>
<evidence type="ECO:0000259" key="4">
    <source>
        <dbReference type="PROSITE" id="PS50858"/>
    </source>
</evidence>
<dbReference type="InterPro" id="IPR005607">
    <property type="entry name" value="BSD_dom"/>
</dbReference>
<dbReference type="InterPro" id="IPR059186">
    <property type="entry name" value="SACTE_4363"/>
</dbReference>
<dbReference type="Pfam" id="PF13812">
    <property type="entry name" value="PPR_3"/>
    <property type="match status" value="1"/>
</dbReference>
<sequence length="1891" mass="207995">MQIGQEILLEIPLTGPITVEITKTDGFLPGKLFWLEVDGAIPKAQGYVDEILGTRLVIEFTDQKWLHLREFSEKMKAREEQAQLLGLQEQKEAAELGMQMKSVLGSQELSQQYQYLVKNTQVMSMEQFLEAHAKEIAQSTPLPEAPSMDLAPLRVVAAAHRSQEFGAARSISEQDQAAIFKELPALSSLFSATVPSMMTEAQFWERCLKSRYFLNAAGNEVPLSHPEDRLFDSLPPPEAPTQPALEALASHPEADLTGEFQRDKAMEAKKANDNLIRRLNDRSAGILAAAKQAEKTSSDAVEDAGVAGRVLESLQQRRTQLKNAAETFREDLAASEPVKVPKTARLQLKPEAGRMPVLNSFPQKRPADTPVLTPHKALKAWRTTGSGCQISEPGTRWVLKSATEELLKAERLAAKMDHAEVTAPEPVQQAVTLLQHFWSSRCSESDLRSKLCEEAARLLGALKDLVPSLEGLADRAEERKDPAQLARLAMVRAFLWSVCRCLLAAEVGGLLDVVDFLDDWTLDLEEDVSNVNEPPSTPQPVSPRPSWSNERRVSFARRASVTGGVKSRAVKLLEKSLDRSMFTGSPPSPSPVWSPSPGPEHPEGETGRKGERMRRLGGGETTAQEVSSPMGPGQKEELTKNRAVESSSSSSEDETEVQKAEGQDSADEQSIYSVQADSSRQPEEAAADNRAGYIASESKAGGAEAVEAAKKVDEVEDADCVTECLQPEAQLQQAVELYGCKGGSDSTVRSWVQRLAKRSGRRAFSSSVGSGCAMEEMQNTRTSALTFSLDTATSALNFSLETANLSCTGCLMSFRADDSLADQGGSRQYLAQVLDLEQLVELGPRATTAPAKLRTASGARLRLKATLFRVVGSAERPLIPGSGREPRRGRRRGRPRGPRWVRQSGLLWGQPQHQDLLSRDWLSTLKGKSCHESHRRDFGGLQQLGRLRMQGKWQEALELWRLEGRLEAAACSEARDCQPVIGMNSKTLPDRHSFDGMGSEELILTAPGRMVPAKLRQTSDITRREEAIKLLLEVELWSLGARHLRPNAVAYNAALGACGRASSAESALQLLKRMDQLQIQRTKRTYGAAIGACGRGYQWESALGADDVAHAGTVSACARAVAWRQALELLRPEVSDWLDAIATPAFTVAVAACDRASLWQEAPSIACFNSALSACSRCSEWQQALEVWHGTPMPNDIVASGLLIRCWDRMGEWALGLELFHQQESLGGSLGTVAFTAAISCCAMARQWQQTLELLERMRHTQVPMTRSTRNAALWGPQKERGEVPGCFLTTAMGLLGRSWALLVGLVGVRAEWYDGIPSVQVFGPEQQEEAESFFRDHYQKYRQAEFSAARQAVLLKRGDYNFSFEVPFYTSVAGVGLGPNEVTVRSFRVPSRLPWQQGGATKTFWRSVEGLNAKETCLWATSQACPLRRSIIHGDLQLSGFHEDEKTLGPSSGGFMADVDVKGTVPLGTQQQFLFRNSEFGHVNLKKNTNAYNTVYVGVKGTPETHEINAPQMVSSIPKTERVAEKPFLVEEMGHWFVSVPNLKLDSVGSRQSAFAPRISIEEMYVARAGDTASSINVGIQGKKGLLLTPGLYEVGEPIMVTDPGFVILGLGFPTLVSKGALPAIMQMADDARVAGILLEGGAEVDEIPRTDALLLWSGHGGVASDIFARVGSFKYENTFHKPCTAKRANIFFEVEGDDVVVDHTWLWHADHDDCTSRWPDSLSAVSCQSQNALLVRGKRVIIYGLQAEHTLEDQVVWYGEEGKVFFYQNELPYIDPYFRLPGSNFGTRFVSYRVAENVQAHSAIGLGSYIISIQGHSYVKDVTAFAVPETTELHNAFIWHITSKNRTPYFKNFLCTASHCLPCSRSRCGDYSKESNMGFVWGFSQLNYV</sequence>
<feature type="compositionally biased region" description="Basic and acidic residues" evidence="3">
    <location>
        <begin position="600"/>
        <end position="614"/>
    </location>
</feature>